<organism evidence="1 2">
    <name type="scientific">Portunus trituberculatus</name>
    <name type="common">Swimming crab</name>
    <name type="synonym">Neptunus trituberculatus</name>
    <dbReference type="NCBI Taxonomy" id="210409"/>
    <lineage>
        <taxon>Eukaryota</taxon>
        <taxon>Metazoa</taxon>
        <taxon>Ecdysozoa</taxon>
        <taxon>Arthropoda</taxon>
        <taxon>Crustacea</taxon>
        <taxon>Multicrustacea</taxon>
        <taxon>Malacostraca</taxon>
        <taxon>Eumalacostraca</taxon>
        <taxon>Eucarida</taxon>
        <taxon>Decapoda</taxon>
        <taxon>Pleocyemata</taxon>
        <taxon>Brachyura</taxon>
        <taxon>Eubrachyura</taxon>
        <taxon>Portunoidea</taxon>
        <taxon>Portunidae</taxon>
        <taxon>Portuninae</taxon>
        <taxon>Portunus</taxon>
    </lineage>
</organism>
<comment type="caution">
    <text evidence="1">The sequence shown here is derived from an EMBL/GenBank/DDBJ whole genome shotgun (WGS) entry which is preliminary data.</text>
</comment>
<accession>A0A5B7GQ39</accession>
<dbReference type="OrthoDB" id="6484170at2759"/>
<evidence type="ECO:0000313" key="2">
    <source>
        <dbReference type="Proteomes" id="UP000324222"/>
    </source>
</evidence>
<reference evidence="1 2" key="1">
    <citation type="submission" date="2019-05" db="EMBL/GenBank/DDBJ databases">
        <title>Another draft genome of Portunus trituberculatus and its Hox gene families provides insights of decapod evolution.</title>
        <authorList>
            <person name="Jeong J.-H."/>
            <person name="Song I."/>
            <person name="Kim S."/>
            <person name="Choi T."/>
            <person name="Kim D."/>
            <person name="Ryu S."/>
            <person name="Kim W."/>
        </authorList>
    </citation>
    <scope>NUCLEOTIDE SEQUENCE [LARGE SCALE GENOMIC DNA]</scope>
    <source>
        <tissue evidence="1">Muscle</tissue>
    </source>
</reference>
<name>A0A5B7GQ39_PORTR</name>
<dbReference type="Proteomes" id="UP000324222">
    <property type="component" value="Unassembled WGS sequence"/>
</dbReference>
<keyword evidence="2" id="KW-1185">Reference proteome</keyword>
<sequence>MLRQGQHLNLTGVLDWKREFSEPQQVHLYSGLVFNEGNVSGQLTLSLPMVEGWQDIKADLFYETREGRHWFRSSMVTGSEVTALSGNMLAQGFPATEGTINVTSTLKWENQPLTFNFKQDLNDIGYNGDYHLEWPVRTDSSSPWMRSPVQASLRHRFLEAGHGGTFKITLKRKDIDIQTDYGFKASRLFKWDVTVELGATFQRVVKVKVKVDRITAVVAENVIKQRTSFEFSNPLWPLGVASTKETNIKSSTELEVNTYSELSCHFIDLIMGYFVDICLYLCVVI</sequence>
<protein>
    <submittedName>
        <fullName evidence="1">Uncharacterized protein</fullName>
    </submittedName>
</protein>
<proteinExistence type="predicted"/>
<dbReference type="EMBL" id="VSRR010018069">
    <property type="protein sequence ID" value="MPC60952.1"/>
    <property type="molecule type" value="Genomic_DNA"/>
</dbReference>
<dbReference type="AlphaFoldDB" id="A0A5B7GQ39"/>
<evidence type="ECO:0000313" key="1">
    <source>
        <dbReference type="EMBL" id="MPC60952.1"/>
    </source>
</evidence>
<gene>
    <name evidence="1" type="ORF">E2C01_055014</name>
</gene>